<evidence type="ECO:0000256" key="3">
    <source>
        <dbReference type="ARBA" id="ARBA00023180"/>
    </source>
</evidence>
<organism evidence="5">
    <name type="scientific">Delphinium grandiflorum</name>
    <name type="common">Siberian larkspur</name>
    <name type="synonym">Delphinium sinense</name>
    <dbReference type="NCBI Taxonomy" id="85439"/>
    <lineage>
        <taxon>Eukaryota</taxon>
        <taxon>Viridiplantae</taxon>
        <taxon>Streptophyta</taxon>
        <taxon>Embryophyta</taxon>
        <taxon>Tracheophyta</taxon>
        <taxon>Spermatophyta</taxon>
        <taxon>Magnoliopsida</taxon>
        <taxon>Ranunculales</taxon>
        <taxon>Ranunculaceae</taxon>
        <taxon>Ranunculoideae</taxon>
        <taxon>Delphinieae</taxon>
        <taxon>Delphinium</taxon>
    </lineage>
</organism>
<keyword evidence="5" id="KW-0808">Transferase</keyword>
<keyword evidence="2 4" id="KW-0732">Signal</keyword>
<dbReference type="InterPro" id="IPR001563">
    <property type="entry name" value="Peptidase_S10"/>
</dbReference>
<evidence type="ECO:0000256" key="2">
    <source>
        <dbReference type="ARBA" id="ARBA00022729"/>
    </source>
</evidence>
<dbReference type="GO" id="GO:0016747">
    <property type="term" value="F:acyltransferase activity, transferring groups other than amino-acyl groups"/>
    <property type="evidence" value="ECO:0007669"/>
    <property type="project" value="TreeGrafter"/>
</dbReference>
<dbReference type="BioCyc" id="MetaCyc:MONOMER-18549"/>
<evidence type="ECO:0000313" key="5">
    <source>
        <dbReference type="EMBL" id="BAO04183.1"/>
    </source>
</evidence>
<dbReference type="GO" id="GO:0019748">
    <property type="term" value="P:secondary metabolic process"/>
    <property type="evidence" value="ECO:0007669"/>
    <property type="project" value="TreeGrafter"/>
</dbReference>
<dbReference type="EMBL" id="AB811449">
    <property type="protein sequence ID" value="BAO04183.1"/>
    <property type="molecule type" value="mRNA"/>
</dbReference>
<dbReference type="Gene3D" id="3.40.50.12670">
    <property type="match status" value="1"/>
</dbReference>
<dbReference type="SUPFAM" id="SSF53474">
    <property type="entry name" value="alpha/beta-Hydrolases"/>
    <property type="match status" value="1"/>
</dbReference>
<gene>
    <name evidence="5" type="primary">DgSCPL2</name>
</gene>
<dbReference type="PRINTS" id="PR00724">
    <property type="entry name" value="CRBOXYPTASEC"/>
</dbReference>
<feature type="signal peptide" evidence="4">
    <location>
        <begin position="1"/>
        <end position="28"/>
    </location>
</feature>
<dbReference type="FunFam" id="3.40.50.1820:FF:000072">
    <property type="entry name" value="Serine carboxypeptidase-like 19"/>
    <property type="match status" value="1"/>
</dbReference>
<dbReference type="PANTHER" id="PTHR11802:SF29">
    <property type="entry name" value="SERINE CARBOXYPEPTIDASE-LIKE 19"/>
    <property type="match status" value="1"/>
</dbReference>
<protein>
    <submittedName>
        <fullName evidence="5">Putative acyl-glucose-dependent anthocyanin acyltransferase</fullName>
    </submittedName>
</protein>
<dbReference type="GO" id="GO:0006508">
    <property type="term" value="P:proteolysis"/>
    <property type="evidence" value="ECO:0007669"/>
    <property type="project" value="InterPro"/>
</dbReference>
<reference evidence="5" key="1">
    <citation type="journal article" date="2013" name="Plant Cell">
        <title>p-Hydroxybenzoyl-glucose Is a Zwitter donor for the biosynthesis of 7-polyacylated anthocyanin in Delphinium.</title>
        <authorList>
            <person name="Nishizaki Y."/>
            <person name="Yasunaga M."/>
            <person name="Okamoto E."/>
            <person name="Okamoto M."/>
            <person name="Hirose Y."/>
            <person name="Yamaguchi M."/>
            <person name="Ozeki Y."/>
            <person name="Sasaki N."/>
        </authorList>
    </citation>
    <scope>NUCLEOTIDE SEQUENCE</scope>
</reference>
<name>U6C5K7_DELGR</name>
<keyword evidence="3" id="KW-0325">Glycoprotein</keyword>
<accession>U6C5K7</accession>
<dbReference type="FunFam" id="3.40.50.12670:FF:000001">
    <property type="entry name" value="Carboxypeptidase"/>
    <property type="match status" value="1"/>
</dbReference>
<keyword evidence="5" id="KW-0012">Acyltransferase</keyword>
<evidence type="ECO:0000256" key="4">
    <source>
        <dbReference type="SAM" id="SignalP"/>
    </source>
</evidence>
<dbReference type="InterPro" id="IPR029058">
    <property type="entry name" value="AB_hydrolase_fold"/>
</dbReference>
<dbReference type="GO" id="GO:0004185">
    <property type="term" value="F:serine-type carboxypeptidase activity"/>
    <property type="evidence" value="ECO:0007669"/>
    <property type="project" value="InterPro"/>
</dbReference>
<feature type="chain" id="PRO_5004667620" evidence="4">
    <location>
        <begin position="29"/>
        <end position="470"/>
    </location>
</feature>
<dbReference type="PANTHER" id="PTHR11802">
    <property type="entry name" value="SERINE PROTEASE FAMILY S10 SERINE CARBOXYPEPTIDASE"/>
    <property type="match status" value="1"/>
</dbReference>
<evidence type="ECO:0000256" key="1">
    <source>
        <dbReference type="ARBA" id="ARBA00009431"/>
    </source>
</evidence>
<sequence length="470" mass="53493">MEFQLSPSPCFLLLLLLLVLQFSSRVHSQSIVRYLPGFDGPLPFHLETGYVSIGDADGAELFYYFFQSENKPSDDPILFWFTGGPGCSGLSAVTFENGPLSFKISKYNGSLPTLKLNPYSWTKVSNIVFLDAPPGTGFSYSRNLKGYPSDKKSSKQGYIFIRKWLVDHQKFLSNPLYISGDSYSGITIPPIGQYIFDGIESGDELLINFKGYLLGNPKTDLYYDHNSKIPFAHGMALLSTELFESVKKNCGGEYYNADPENVQCRKDLQLVSECTKGVNDPHILEPKCLLVTPKSNKWNKRRSSLEMTLPNNLRFPFGIPEFGCRSYGYMLSYYWANDKEVQKALHIRKDTVPEWIRCNQEGLNYLYDNISSIGYHLYLSRKGCRSLIYSGDHDFLVPFLSTETWITSLNYSITDDWRPWFVGGQVAGYTRSYANNMTFATVKGAGHTAPEYKPYECFSMMKKWLSYEPL</sequence>
<dbReference type="AlphaFoldDB" id="U6C5K7"/>
<comment type="similarity">
    <text evidence="1">Belongs to the peptidase S10 family.</text>
</comment>
<dbReference type="Gene3D" id="3.40.50.1820">
    <property type="entry name" value="alpha/beta hydrolase"/>
    <property type="match status" value="1"/>
</dbReference>
<dbReference type="Pfam" id="PF00450">
    <property type="entry name" value="Peptidase_S10"/>
    <property type="match status" value="1"/>
</dbReference>
<proteinExistence type="evidence at transcript level"/>